<dbReference type="EMBL" id="AP022606">
    <property type="protein sequence ID" value="BBZ14148.1"/>
    <property type="molecule type" value="Genomic_DNA"/>
</dbReference>
<accession>A0ABN6BD77</accession>
<organism evidence="2 3">
    <name type="scientific">Mycobacterium branderi</name>
    <dbReference type="NCBI Taxonomy" id="43348"/>
    <lineage>
        <taxon>Bacteria</taxon>
        <taxon>Bacillati</taxon>
        <taxon>Actinomycetota</taxon>
        <taxon>Actinomycetes</taxon>
        <taxon>Mycobacteriales</taxon>
        <taxon>Mycobacteriaceae</taxon>
        <taxon>Mycobacterium</taxon>
    </lineage>
</organism>
<sequence>MTRARRGPVAKPGMVLTIRYDATGETETFILGRRGAPDDTDLTVYSMASPLGRAIAGARPGEQCNYAIPDGPHLPVTLLSAVPYRSAA</sequence>
<dbReference type="Gene3D" id="3.10.50.30">
    <property type="entry name" value="Transcription elongation factor, GreA/GreB, C-terminal domain"/>
    <property type="match status" value="1"/>
</dbReference>
<evidence type="ECO:0000259" key="1">
    <source>
        <dbReference type="Pfam" id="PF01272"/>
    </source>
</evidence>
<evidence type="ECO:0000313" key="2">
    <source>
        <dbReference type="EMBL" id="BBZ14148.1"/>
    </source>
</evidence>
<keyword evidence="3" id="KW-1185">Reference proteome</keyword>
<dbReference type="InterPro" id="IPR001437">
    <property type="entry name" value="Tscrpt_elong_fac_GreA/B_C"/>
</dbReference>
<dbReference type="Pfam" id="PF01272">
    <property type="entry name" value="GreA_GreB"/>
    <property type="match status" value="1"/>
</dbReference>
<feature type="domain" description="Transcription elongation factor GreA/GreB C-terminal" evidence="1">
    <location>
        <begin position="10"/>
        <end position="79"/>
    </location>
</feature>
<name>A0ABN6BD77_9MYCO</name>
<reference evidence="2 3" key="1">
    <citation type="journal article" date="2019" name="Emerg. Microbes Infect.">
        <title>Comprehensive subspecies identification of 175 nontuberculous mycobacteria species based on 7547 genomic profiles.</title>
        <authorList>
            <person name="Matsumoto Y."/>
            <person name="Kinjo T."/>
            <person name="Motooka D."/>
            <person name="Nabeya D."/>
            <person name="Jung N."/>
            <person name="Uechi K."/>
            <person name="Horii T."/>
            <person name="Iida T."/>
            <person name="Fujita J."/>
            <person name="Nakamura S."/>
        </authorList>
    </citation>
    <scope>NUCLEOTIDE SEQUENCE [LARGE SCALE GENOMIC DNA]</scope>
    <source>
        <strain evidence="2 3">JCM 12687</strain>
    </source>
</reference>
<proteinExistence type="predicted"/>
<dbReference type="SUPFAM" id="SSF54534">
    <property type="entry name" value="FKBP-like"/>
    <property type="match status" value="1"/>
</dbReference>
<evidence type="ECO:0000313" key="3">
    <source>
        <dbReference type="Proteomes" id="UP000467379"/>
    </source>
</evidence>
<dbReference type="InterPro" id="IPR036953">
    <property type="entry name" value="GreA/GreB_C_sf"/>
</dbReference>
<gene>
    <name evidence="2" type="ORF">MBRA_43430</name>
</gene>
<dbReference type="Proteomes" id="UP000467379">
    <property type="component" value="Chromosome"/>
</dbReference>
<protein>
    <recommendedName>
        <fullName evidence="1">Transcription elongation factor GreA/GreB C-terminal domain-containing protein</fullName>
    </recommendedName>
</protein>